<comment type="caution">
    <text evidence="1">The sequence shown here is derived from an EMBL/GenBank/DDBJ whole genome shotgun (WGS) entry which is preliminary data.</text>
</comment>
<name>A0A397RW98_9MOLU</name>
<dbReference type="InParanoid" id="A0A397RW98"/>
<keyword evidence="2" id="KW-1185">Reference proteome</keyword>
<sequence length="293" mass="34551">MRLITSIYEKEQLEYLKDSLDLALLESKEASLNYKNLDLDYAIRFCMDNHIGIALSMDKIYQPKTIKEAEEFLKKYKDIVDYFYVTDLGVCNLAIKLGIENKIIFDPKTMITNSLDFSIYASYGFHALGISSEITLEDCNTIIHKCNKNSFYQVFGLRLMFYSKRHLISLYSKKNNEEYPKEDVYFREATRSDYFPGFENINGTVMYRSYYISLLKELSQMKDFTYGYLESYRVDNDTMKKVLDIYKNAIDGKNIDELISEFNSLNLNVEDGFTYKDSVYQKEELKLWVNLNY</sequence>
<organism evidence="1 2">
    <name type="scientific">Anaeroplasma bactoclasticum</name>
    <dbReference type="NCBI Taxonomy" id="2088"/>
    <lineage>
        <taxon>Bacteria</taxon>
        <taxon>Bacillati</taxon>
        <taxon>Mycoplasmatota</taxon>
        <taxon>Mollicutes</taxon>
        <taxon>Anaeroplasmatales</taxon>
        <taxon>Anaeroplasmataceae</taxon>
        <taxon>Anaeroplasma</taxon>
    </lineage>
</organism>
<gene>
    <name evidence="1" type="ORF">EI71_00585</name>
</gene>
<accession>A0A397RW98</accession>
<dbReference type="InterPro" id="IPR001539">
    <property type="entry name" value="Peptidase_U32"/>
</dbReference>
<dbReference type="EMBL" id="QXEV01000004">
    <property type="protein sequence ID" value="RIA78008.1"/>
    <property type="molecule type" value="Genomic_DNA"/>
</dbReference>
<dbReference type="Pfam" id="PF01136">
    <property type="entry name" value="Peptidase_U32"/>
    <property type="match status" value="1"/>
</dbReference>
<evidence type="ECO:0000313" key="2">
    <source>
        <dbReference type="Proteomes" id="UP000266506"/>
    </source>
</evidence>
<dbReference type="AlphaFoldDB" id="A0A397RW98"/>
<evidence type="ECO:0000313" key="1">
    <source>
        <dbReference type="EMBL" id="RIA78008.1"/>
    </source>
</evidence>
<proteinExistence type="predicted"/>
<dbReference type="Proteomes" id="UP000266506">
    <property type="component" value="Unassembled WGS sequence"/>
</dbReference>
<protein>
    <submittedName>
        <fullName evidence="1">Peptidase U32-like protein</fullName>
    </submittedName>
</protein>
<reference evidence="1 2" key="1">
    <citation type="submission" date="2018-08" db="EMBL/GenBank/DDBJ databases">
        <title>Genomic Encyclopedia of Archaeal and Bacterial Type Strains, Phase II (KMG-II): from individual species to whole genera.</title>
        <authorList>
            <person name="Goeker M."/>
        </authorList>
    </citation>
    <scope>NUCLEOTIDE SEQUENCE [LARGE SCALE GENOMIC DNA]</scope>
    <source>
        <strain evidence="1 2">ATCC 27112</strain>
    </source>
</reference>